<accession>A0A0X8FEF0</accession>
<evidence type="ECO:0000313" key="9">
    <source>
        <dbReference type="Proteomes" id="UP001069145"/>
    </source>
</evidence>
<dbReference type="Proteomes" id="UP001069145">
    <property type="component" value="Unassembled WGS sequence"/>
</dbReference>
<evidence type="ECO:0000256" key="1">
    <source>
        <dbReference type="ARBA" id="ARBA00023015"/>
    </source>
</evidence>
<dbReference type="EMBL" id="JAOTML010000001">
    <property type="protein sequence ID" value="MCY3052571.1"/>
    <property type="molecule type" value="Genomic_DNA"/>
</dbReference>
<dbReference type="GO" id="GO:0097367">
    <property type="term" value="F:carbohydrate derivative binding"/>
    <property type="evidence" value="ECO:0007669"/>
    <property type="project" value="InterPro"/>
</dbReference>
<dbReference type="GeneID" id="35768516"/>
<dbReference type="Gene3D" id="1.10.10.10">
    <property type="entry name" value="Winged helix-like DNA-binding domain superfamily/Winged helix DNA-binding domain"/>
    <property type="match status" value="1"/>
</dbReference>
<dbReference type="InterPro" id="IPR009057">
    <property type="entry name" value="Homeodomain-like_sf"/>
</dbReference>
<dbReference type="Gene3D" id="3.40.50.10490">
    <property type="entry name" value="Glucose-6-phosphate isomerase like protein, domain 1"/>
    <property type="match status" value="1"/>
</dbReference>
<dbReference type="RefSeq" id="WP_060778248.1">
    <property type="nucleotide sequence ID" value="NZ_CAJHLF010000002.1"/>
</dbReference>
<organism evidence="7 8">
    <name type="scientific">Aerococcus urinae</name>
    <dbReference type="NCBI Taxonomy" id="1376"/>
    <lineage>
        <taxon>Bacteria</taxon>
        <taxon>Bacillati</taxon>
        <taxon>Bacillota</taxon>
        <taxon>Bacilli</taxon>
        <taxon>Lactobacillales</taxon>
        <taxon>Aerococcaceae</taxon>
        <taxon>Aerococcus</taxon>
    </lineage>
</organism>
<evidence type="ECO:0000313" key="7">
    <source>
        <dbReference type="EMBL" id="QPS00884.1"/>
    </source>
</evidence>
<dbReference type="CDD" id="cd05013">
    <property type="entry name" value="SIS_RpiR"/>
    <property type="match status" value="1"/>
</dbReference>
<keyword evidence="1" id="KW-0805">Transcription regulation</keyword>
<dbReference type="PANTHER" id="PTHR30514">
    <property type="entry name" value="GLUCOKINASE"/>
    <property type="match status" value="1"/>
</dbReference>
<dbReference type="InterPro" id="IPR046348">
    <property type="entry name" value="SIS_dom_sf"/>
</dbReference>
<reference evidence="6" key="2">
    <citation type="submission" date="2022-09" db="EMBL/GenBank/DDBJ databases">
        <title>Aerococcus urinae taxonomy study.</title>
        <authorList>
            <person name="Christensen J."/>
            <person name="Senneby E."/>
        </authorList>
    </citation>
    <scope>NUCLEOTIDE SEQUENCE</scope>
    <source>
        <strain evidence="6">NLD-066-U95</strain>
    </source>
</reference>
<dbReference type="Pfam" id="PF01418">
    <property type="entry name" value="HTH_6"/>
    <property type="match status" value="1"/>
</dbReference>
<dbReference type="KEGG" id="aun:AWM73_04390"/>
<evidence type="ECO:0000259" key="5">
    <source>
        <dbReference type="PROSITE" id="PS51464"/>
    </source>
</evidence>
<dbReference type="AlphaFoldDB" id="A0A0X8FEF0"/>
<keyword evidence="2" id="KW-0238">DNA-binding</keyword>
<evidence type="ECO:0000313" key="8">
    <source>
        <dbReference type="Proteomes" id="UP000594771"/>
    </source>
</evidence>
<dbReference type="SUPFAM" id="SSF46689">
    <property type="entry name" value="Homeodomain-like"/>
    <property type="match status" value="1"/>
</dbReference>
<dbReference type="Pfam" id="PF01380">
    <property type="entry name" value="SIS"/>
    <property type="match status" value="1"/>
</dbReference>
<keyword evidence="4" id="KW-0472">Membrane</keyword>
<dbReference type="EMBL" id="CP065662">
    <property type="protein sequence ID" value="QPS00884.1"/>
    <property type="molecule type" value="Genomic_DNA"/>
</dbReference>
<keyword evidence="4" id="KW-1133">Transmembrane helix</keyword>
<feature type="domain" description="SIS" evidence="5">
    <location>
        <begin position="88"/>
        <end position="229"/>
    </location>
</feature>
<keyword evidence="4" id="KW-0812">Transmembrane</keyword>
<sequence>MKLDRIISKYHLTDTEVDILKHLIQSDAKLTIRELAEKAYVSPATIIHLAKKMNFSGYSELLFQFNQEREKEMHVSQQSIIDCYGDDFYKMIEKYQDKLFIFMGLGFSLHLANYMSDLLNTFGFRSISNTYEEFINKTFADEAVIIFISHSGETEYLVRLAQLAHKNGVEYMVFTGNPSGQLQKNAQLTIDTKSYSIFRYKEYKAQVFFGLTLIYFEELIADSLKRLDR</sequence>
<dbReference type="InterPro" id="IPR036388">
    <property type="entry name" value="WH-like_DNA-bd_sf"/>
</dbReference>
<dbReference type="InterPro" id="IPR047640">
    <property type="entry name" value="RpiR-like"/>
</dbReference>
<dbReference type="Proteomes" id="UP000594771">
    <property type="component" value="Chromosome"/>
</dbReference>
<dbReference type="PANTHER" id="PTHR30514:SF21">
    <property type="entry name" value="RPIR-FAMILY TRANSCRIPTIONAL REGULATOR"/>
    <property type="match status" value="1"/>
</dbReference>
<evidence type="ECO:0000256" key="3">
    <source>
        <dbReference type="ARBA" id="ARBA00023163"/>
    </source>
</evidence>
<keyword evidence="3" id="KW-0804">Transcription</keyword>
<proteinExistence type="predicted"/>
<name>A0A0X8FEF0_9LACT</name>
<dbReference type="PROSITE" id="PS51464">
    <property type="entry name" value="SIS"/>
    <property type="match status" value="1"/>
</dbReference>
<dbReference type="OrthoDB" id="6590756at2"/>
<feature type="transmembrane region" description="Helical" evidence="4">
    <location>
        <begin position="99"/>
        <end position="116"/>
    </location>
</feature>
<reference evidence="7 8" key="1">
    <citation type="submission" date="2020-12" db="EMBL/GenBank/DDBJ databases">
        <title>FDA dAtabase for Regulatory Grade micrObial Sequences (FDA-ARGOS): Supporting development and validation of Infectious Disease Dx tests.</title>
        <authorList>
            <person name="Sproer C."/>
            <person name="Gronow S."/>
            <person name="Severitt S."/>
            <person name="Schroder I."/>
            <person name="Tallon L."/>
            <person name="Sadzewicz L."/>
            <person name="Zhao X."/>
            <person name="Boylan J."/>
            <person name="Ott S."/>
            <person name="Bowen H."/>
            <person name="Vavikolanu K."/>
            <person name="Mehta A."/>
            <person name="Aluvathingal J."/>
            <person name="Nadendla S."/>
            <person name="Lowell S."/>
            <person name="Myers T."/>
            <person name="Yan Y."/>
            <person name="Sichtig H."/>
        </authorList>
    </citation>
    <scope>NUCLEOTIDE SEQUENCE [LARGE SCALE GENOMIC DNA]</scope>
    <source>
        <strain evidence="7 8">FDAARGOS_911</strain>
    </source>
</reference>
<dbReference type="GO" id="GO:0003677">
    <property type="term" value="F:DNA binding"/>
    <property type="evidence" value="ECO:0007669"/>
    <property type="project" value="UniProtKB-KW"/>
</dbReference>
<dbReference type="InterPro" id="IPR035472">
    <property type="entry name" value="RpiR-like_SIS"/>
</dbReference>
<evidence type="ECO:0000313" key="6">
    <source>
        <dbReference type="EMBL" id="MCY3052571.1"/>
    </source>
</evidence>
<dbReference type="InterPro" id="IPR001347">
    <property type="entry name" value="SIS_dom"/>
</dbReference>
<dbReference type="GO" id="GO:1901135">
    <property type="term" value="P:carbohydrate derivative metabolic process"/>
    <property type="evidence" value="ECO:0007669"/>
    <property type="project" value="InterPro"/>
</dbReference>
<dbReference type="GO" id="GO:0003700">
    <property type="term" value="F:DNA-binding transcription factor activity"/>
    <property type="evidence" value="ECO:0007669"/>
    <property type="project" value="InterPro"/>
</dbReference>
<evidence type="ECO:0000256" key="4">
    <source>
        <dbReference type="SAM" id="Phobius"/>
    </source>
</evidence>
<dbReference type="SUPFAM" id="SSF53697">
    <property type="entry name" value="SIS domain"/>
    <property type="match status" value="1"/>
</dbReference>
<gene>
    <name evidence="7" type="ORF">I6G68_05665</name>
    <name evidence="6" type="ORF">ODY43_00940</name>
</gene>
<keyword evidence="9" id="KW-1185">Reference proteome</keyword>
<evidence type="ECO:0000256" key="2">
    <source>
        <dbReference type="ARBA" id="ARBA00023125"/>
    </source>
</evidence>
<protein>
    <submittedName>
        <fullName evidence="7">MurR/RpiR family transcriptional regulator</fullName>
    </submittedName>
</protein>
<dbReference type="InterPro" id="IPR000281">
    <property type="entry name" value="HTH_RpiR"/>
</dbReference>